<dbReference type="EMBL" id="SMOG01000009">
    <property type="protein sequence ID" value="TDF73058.1"/>
    <property type="molecule type" value="Genomic_DNA"/>
</dbReference>
<reference evidence="1" key="1">
    <citation type="submission" date="2019-03" db="EMBL/GenBank/DDBJ databases">
        <title>Candidatus Syntrophosphaera thermopropionivorans: a novel player in syntrophic propionate oxidation during anaerobic digestion.</title>
        <authorList>
            <person name="Dyksma S."/>
        </authorList>
    </citation>
    <scope>NUCLEOTIDE SEQUENCE</scope>
    <source>
        <strain evidence="1">W5</strain>
    </source>
</reference>
<protein>
    <submittedName>
        <fullName evidence="1">HU family DNA-binding protein</fullName>
    </submittedName>
</protein>
<sequence>MSRDELIKKMAEAAGITQKAAALALNAMLDGITQSLKKEEKVSLVGFGSFNVAHRKARNGINPKTKKPLKIPARKVPVFKPGKQLKEAVKAGKKK</sequence>
<keyword evidence="2" id="KW-1185">Reference proteome</keyword>
<organism evidence="1 2">
    <name type="scientific">Candidatus Syntrophosphaera thermopropionivorans</name>
    <dbReference type="NCBI Taxonomy" id="2593015"/>
    <lineage>
        <taxon>Bacteria</taxon>
        <taxon>Pseudomonadati</taxon>
        <taxon>Candidatus Cloacimonadota</taxon>
        <taxon>Candidatus Cloacimonadia</taxon>
        <taxon>Candidatus Cloacimonadales</taxon>
        <taxon>Candidatus Cloacimonadaceae</taxon>
        <taxon>Candidatus Syntrophosphaera</taxon>
    </lineage>
</organism>
<accession>A0AC61QJ82</accession>
<gene>
    <name evidence="1" type="ORF">E0946_04065</name>
</gene>
<evidence type="ECO:0000313" key="1">
    <source>
        <dbReference type="EMBL" id="TDF73058.1"/>
    </source>
</evidence>
<name>A0AC61QJ82_9BACT</name>
<dbReference type="Proteomes" id="UP000294588">
    <property type="component" value="Unassembled WGS sequence"/>
</dbReference>
<comment type="caution">
    <text evidence="1">The sequence shown here is derived from an EMBL/GenBank/DDBJ whole genome shotgun (WGS) entry which is preliminary data.</text>
</comment>
<keyword evidence="1" id="KW-0238">DNA-binding</keyword>
<proteinExistence type="predicted"/>
<evidence type="ECO:0000313" key="2">
    <source>
        <dbReference type="Proteomes" id="UP000294588"/>
    </source>
</evidence>